<feature type="transmembrane region" description="Helical" evidence="2">
    <location>
        <begin position="244"/>
        <end position="262"/>
    </location>
</feature>
<dbReference type="SUPFAM" id="SSF103473">
    <property type="entry name" value="MFS general substrate transporter"/>
    <property type="match status" value="1"/>
</dbReference>
<dbReference type="InterPro" id="IPR036259">
    <property type="entry name" value="MFS_trans_sf"/>
</dbReference>
<sequence length="483" mass="48247">MFLGLRCTLAACTGLVYTTIVVYRVDAAGLDPLQLVLVGTALEAAYFAFQLPTGVLADLGHNRACVIAGVAVLGVGCVVEALLPLFLGILAAQVIGALGYALVSGALEAWIAGEVEGAGEGGTAGEVGAAGESGTAGDGGTAGAGGTAGLTRVYLRGSQAGLIGTLGGTAVSGLVAGVRTSLPLLVGGGVLIATAVVLTLVMPERARPRSAEAEAGAGAEPGAEAEPGAVDTVRAAWGLIRVRPAFLLVFAVVALVGGWSEAIDRLWGAHLLETYRLPGPDATTWFSVLGVAATLLGLVVTQLIATRAKDADTMGILLGVVAALLVTTVVFGLATNVYLAIGAALALAAARTAFAPVLTAWLVERTDPSVRATVLSTRDMFDATGQVVGGPALGAIGTYWSLRAALVVSAAALAPAAALLLAARRRLRRSGPRSLPAAAPRPAAQPLPAAPPGAAARPGAETRNPAAPEGAAGPETRRCRVRR</sequence>
<dbReference type="Proteomes" id="UP000184440">
    <property type="component" value="Unassembled WGS sequence"/>
</dbReference>
<accession>A0A1M7J8Y7</accession>
<dbReference type="InterPro" id="IPR053160">
    <property type="entry name" value="MFS_DHA3_Transporter"/>
</dbReference>
<evidence type="ECO:0000313" key="3">
    <source>
        <dbReference type="EMBL" id="SHM48967.1"/>
    </source>
</evidence>
<feature type="compositionally biased region" description="Low complexity" evidence="1">
    <location>
        <begin position="452"/>
        <end position="474"/>
    </location>
</feature>
<organism evidence="3 4">
    <name type="scientific">Cryptosporangium aurantiacum</name>
    <dbReference type="NCBI Taxonomy" id="134849"/>
    <lineage>
        <taxon>Bacteria</taxon>
        <taxon>Bacillati</taxon>
        <taxon>Actinomycetota</taxon>
        <taxon>Actinomycetes</taxon>
        <taxon>Cryptosporangiales</taxon>
        <taxon>Cryptosporangiaceae</taxon>
        <taxon>Cryptosporangium</taxon>
    </lineage>
</organism>
<gene>
    <name evidence="3" type="ORF">SAMN05443668_101710</name>
</gene>
<dbReference type="AlphaFoldDB" id="A0A1M7J8Y7"/>
<keyword evidence="2" id="KW-0812">Transmembrane</keyword>
<feature type="region of interest" description="Disordered" evidence="1">
    <location>
        <begin position="431"/>
        <end position="483"/>
    </location>
</feature>
<evidence type="ECO:0000256" key="1">
    <source>
        <dbReference type="SAM" id="MobiDB-lite"/>
    </source>
</evidence>
<feature type="transmembrane region" description="Helical" evidence="2">
    <location>
        <begin position="184"/>
        <end position="202"/>
    </location>
</feature>
<evidence type="ECO:0000256" key="2">
    <source>
        <dbReference type="SAM" id="Phobius"/>
    </source>
</evidence>
<dbReference type="EMBL" id="FRCS01000001">
    <property type="protein sequence ID" value="SHM48967.1"/>
    <property type="molecule type" value="Genomic_DNA"/>
</dbReference>
<keyword evidence="2" id="KW-0472">Membrane</keyword>
<evidence type="ECO:0000313" key="4">
    <source>
        <dbReference type="Proteomes" id="UP000184440"/>
    </source>
</evidence>
<dbReference type="CDD" id="cd06174">
    <property type="entry name" value="MFS"/>
    <property type="match status" value="1"/>
</dbReference>
<feature type="transmembrane region" description="Helical" evidence="2">
    <location>
        <begin position="282"/>
        <end position="304"/>
    </location>
</feature>
<feature type="transmembrane region" description="Helical" evidence="2">
    <location>
        <begin position="406"/>
        <end position="423"/>
    </location>
</feature>
<name>A0A1M7J8Y7_9ACTN</name>
<keyword evidence="2" id="KW-1133">Transmembrane helix</keyword>
<keyword evidence="4" id="KW-1185">Reference proteome</keyword>
<dbReference type="STRING" id="134849.SAMN05443668_101710"/>
<protein>
    <submittedName>
        <fullName evidence="3">MFS transporter, DHA3 family, tetracycline resistance protein</fullName>
    </submittedName>
</protein>
<feature type="transmembrane region" description="Helical" evidence="2">
    <location>
        <begin position="64"/>
        <end position="83"/>
    </location>
</feature>
<dbReference type="PANTHER" id="PTHR23530:SF1">
    <property type="entry name" value="PERMEASE, MAJOR FACILITATOR SUPERFAMILY-RELATED"/>
    <property type="match status" value="1"/>
</dbReference>
<reference evidence="3 4" key="1">
    <citation type="submission" date="2016-11" db="EMBL/GenBank/DDBJ databases">
        <authorList>
            <person name="Jaros S."/>
            <person name="Januszkiewicz K."/>
            <person name="Wedrychowicz H."/>
        </authorList>
    </citation>
    <scope>NUCLEOTIDE SEQUENCE [LARGE SCALE GENOMIC DNA]</scope>
    <source>
        <strain evidence="3 4">DSM 46144</strain>
    </source>
</reference>
<dbReference type="Gene3D" id="1.20.1250.20">
    <property type="entry name" value="MFS general substrate transporter like domains"/>
    <property type="match status" value="1"/>
</dbReference>
<dbReference type="PANTHER" id="PTHR23530">
    <property type="entry name" value="TRANSPORT PROTEIN-RELATED"/>
    <property type="match status" value="1"/>
</dbReference>
<feature type="compositionally biased region" description="Low complexity" evidence="1">
    <location>
        <begin position="432"/>
        <end position="442"/>
    </location>
</feature>
<feature type="transmembrane region" description="Helical" evidence="2">
    <location>
        <begin position="316"/>
        <end position="334"/>
    </location>
</feature>
<feature type="transmembrane region" description="Helical" evidence="2">
    <location>
        <begin position="34"/>
        <end position="57"/>
    </location>
</feature>
<proteinExistence type="predicted"/>